<reference evidence="10 11" key="1">
    <citation type="submission" date="2014-06" db="EMBL/GenBank/DDBJ databases">
        <authorList>
            <person name="Urmite Genomes Urmite Genomes"/>
        </authorList>
    </citation>
    <scope>NUCLEOTIDE SEQUENCE [LARGE SCALE GENOMIC DNA]</scope>
</reference>
<dbReference type="PANTHER" id="PTHR30177:SF4">
    <property type="entry name" value="OSMOPROTECTANT IMPORT PERMEASE PROTEIN OSMW"/>
    <property type="match status" value="1"/>
</dbReference>
<comment type="subcellular location">
    <subcellularLocation>
        <location evidence="1 8">Cell membrane</location>
        <topology evidence="1 8">Multi-pass membrane protein</topology>
    </subcellularLocation>
</comment>
<evidence type="ECO:0000259" key="9">
    <source>
        <dbReference type="PROSITE" id="PS50928"/>
    </source>
</evidence>
<dbReference type="AlphaFoldDB" id="A0A078KXY0"/>
<dbReference type="Gene3D" id="3.40.190.120">
    <property type="entry name" value="Osmoprotection protein (prox), domain 2"/>
    <property type="match status" value="1"/>
</dbReference>
<dbReference type="FunFam" id="1.10.3720.10:FF:000001">
    <property type="entry name" value="Glycine betaine ABC transporter, permease"/>
    <property type="match status" value="1"/>
</dbReference>
<evidence type="ECO:0000256" key="3">
    <source>
        <dbReference type="ARBA" id="ARBA00022692"/>
    </source>
</evidence>
<protein>
    <submittedName>
        <fullName evidence="10">Glycine betaine/carnitine/choline transport system permease protein OpuCB</fullName>
    </submittedName>
</protein>
<dbReference type="InterPro" id="IPR035906">
    <property type="entry name" value="MetI-like_sf"/>
</dbReference>
<keyword evidence="3 8" id="KW-0812">Transmembrane</keyword>
<feature type="transmembrane region" description="Helical" evidence="8">
    <location>
        <begin position="220"/>
        <end position="240"/>
    </location>
</feature>
<dbReference type="GO" id="GO:0043190">
    <property type="term" value="C:ATP-binding cassette (ABC) transporter complex"/>
    <property type="evidence" value="ECO:0007669"/>
    <property type="project" value="InterPro"/>
</dbReference>
<feature type="domain" description="ABC transmembrane type-1" evidence="9">
    <location>
        <begin position="19"/>
        <end position="198"/>
    </location>
</feature>
<dbReference type="InterPro" id="IPR000515">
    <property type="entry name" value="MetI-like"/>
</dbReference>
<dbReference type="Pfam" id="PF04069">
    <property type="entry name" value="OpuAC"/>
    <property type="match status" value="1"/>
</dbReference>
<dbReference type="PANTHER" id="PTHR30177">
    <property type="entry name" value="GLYCINE BETAINE/L-PROLINE TRANSPORT SYSTEM PERMEASE PROTEIN PROW"/>
    <property type="match status" value="1"/>
</dbReference>
<keyword evidence="2 8" id="KW-0813">Transport</keyword>
<dbReference type="STRING" id="1034943.BN59_00867"/>
<keyword evidence="4 8" id="KW-1133">Transmembrane helix</keyword>
<evidence type="ECO:0000256" key="5">
    <source>
        <dbReference type="ARBA" id="ARBA00023136"/>
    </source>
</evidence>
<dbReference type="eggNOG" id="COG1174">
    <property type="taxonomic scope" value="Bacteria"/>
</dbReference>
<dbReference type="Gene3D" id="3.40.190.10">
    <property type="entry name" value="Periplasmic binding protein-like II"/>
    <property type="match status" value="1"/>
</dbReference>
<feature type="transmembrane region" description="Helical" evidence="8">
    <location>
        <begin position="180"/>
        <end position="199"/>
    </location>
</feature>
<comment type="similarity">
    <text evidence="7">In the N-terminal section; belongs to the binding-protein-dependent transport system permease family.</text>
</comment>
<evidence type="ECO:0000256" key="8">
    <source>
        <dbReference type="RuleBase" id="RU363032"/>
    </source>
</evidence>
<dbReference type="CDD" id="cd06261">
    <property type="entry name" value="TM_PBP2"/>
    <property type="match status" value="1"/>
</dbReference>
<evidence type="ECO:0000313" key="10">
    <source>
        <dbReference type="EMBL" id="CDZ76593.1"/>
    </source>
</evidence>
<proteinExistence type="inferred from homology"/>
<name>A0A078KXY0_9GAMM</name>
<comment type="similarity">
    <text evidence="8">Belongs to the binding-protein-dependent transport system permease family.</text>
</comment>
<dbReference type="Pfam" id="PF00528">
    <property type="entry name" value="BPD_transp_1"/>
    <property type="match status" value="1"/>
</dbReference>
<dbReference type="EMBL" id="CCSB01000001">
    <property type="protein sequence ID" value="CDZ76593.1"/>
    <property type="molecule type" value="Genomic_DNA"/>
</dbReference>
<dbReference type="GO" id="GO:0022857">
    <property type="term" value="F:transmembrane transporter activity"/>
    <property type="evidence" value="ECO:0007669"/>
    <property type="project" value="InterPro"/>
</dbReference>
<dbReference type="InterPro" id="IPR007210">
    <property type="entry name" value="ABC_Gly_betaine_transp_sub-bd"/>
</dbReference>
<dbReference type="eggNOG" id="COG1732">
    <property type="taxonomic scope" value="Bacteria"/>
</dbReference>
<evidence type="ECO:0000256" key="6">
    <source>
        <dbReference type="ARBA" id="ARBA00035642"/>
    </source>
</evidence>
<evidence type="ECO:0000256" key="7">
    <source>
        <dbReference type="ARBA" id="ARBA00035652"/>
    </source>
</evidence>
<dbReference type="Proteomes" id="UP000044071">
    <property type="component" value="Unassembled WGS sequence"/>
</dbReference>
<feature type="transmembrane region" description="Helical" evidence="8">
    <location>
        <begin position="149"/>
        <end position="168"/>
    </location>
</feature>
<dbReference type="SUPFAM" id="SSF53850">
    <property type="entry name" value="Periplasmic binding protein-like II"/>
    <property type="match status" value="1"/>
</dbReference>
<evidence type="ECO:0000313" key="11">
    <source>
        <dbReference type="Proteomes" id="UP000044071"/>
    </source>
</evidence>
<dbReference type="OrthoDB" id="9781705at2"/>
<organism evidence="10 11">
    <name type="scientific">Legionella massiliensis</name>
    <dbReference type="NCBI Taxonomy" id="1034943"/>
    <lineage>
        <taxon>Bacteria</taxon>
        <taxon>Pseudomonadati</taxon>
        <taxon>Pseudomonadota</taxon>
        <taxon>Gammaproteobacteria</taxon>
        <taxon>Legionellales</taxon>
        <taxon>Legionellaceae</taxon>
        <taxon>Legionella</taxon>
    </lineage>
</organism>
<dbReference type="Gene3D" id="1.10.3720.10">
    <property type="entry name" value="MetI-like"/>
    <property type="match status" value="1"/>
</dbReference>
<dbReference type="SUPFAM" id="SSF161098">
    <property type="entry name" value="MetI-like"/>
    <property type="match status" value="1"/>
</dbReference>
<dbReference type="RefSeq" id="WP_043873097.1">
    <property type="nucleotide sequence ID" value="NZ_CCVW01000001.1"/>
</dbReference>
<keyword evidence="11" id="KW-1185">Reference proteome</keyword>
<comment type="similarity">
    <text evidence="6">In the C-terminal section; belongs to the OsmX family.</text>
</comment>
<gene>
    <name evidence="10" type="primary">opuCB</name>
    <name evidence="10" type="ORF">BN59_00867</name>
</gene>
<dbReference type="CDD" id="cd13528">
    <property type="entry name" value="PBP2_osmoprotectants"/>
    <property type="match status" value="1"/>
</dbReference>
<dbReference type="PROSITE" id="PS50928">
    <property type="entry name" value="ABC_TM1"/>
    <property type="match status" value="1"/>
</dbReference>
<accession>A0A078KXY0</accession>
<sequence length="517" mass="57415">MNNYWQFLNSHLAEIYTKLSEHIAISVSAMLLAILLGVSLGLLISSLPRFRPVILGMTSLFQTIPSIALLGFLIPFVGIGLLPTLIALVIYALLPITANTYTGLKGVSSDYLEVANSLGFTRWQRLALIEFPLALPVIMAGIRTSMAMTIGITTIAAFIGAGGLGDFITQGLSLNDPQLILLGVIPVALLALIIDYVLATLTLLLSPRSRLRLRLKKTKIALVCFVISSLLFFATDNWIAAAKNSKNQIVIATKDFTEQYVLGYLMAELIEAKTDLQVVKKFNFGTTAILQNALEAGQIDLYPEYTGTAYLVVLKKEQIKSSQQTYDEVRNLYKKNFDLIWLAPFGFENSEALAVKDEFAQQHHLQNLSDLSLIANELILAAPAEFLKRPDGLPGLSQKYHLGFAKIVQMQTNLVYQAIKHDKVQVIEAFTTDGRVPEFQLRLLKDDQHFYPPYDAAPVVRSLILKQYPQVALALAPLLGRLDNKTMQDLNYLVDVKKISPEKVAHDFLVRQKLIPN</sequence>
<evidence type="ECO:0000256" key="1">
    <source>
        <dbReference type="ARBA" id="ARBA00004651"/>
    </source>
</evidence>
<feature type="transmembrane region" description="Helical" evidence="8">
    <location>
        <begin position="67"/>
        <end position="94"/>
    </location>
</feature>
<evidence type="ECO:0000256" key="4">
    <source>
        <dbReference type="ARBA" id="ARBA00022989"/>
    </source>
</evidence>
<dbReference type="GO" id="GO:0031460">
    <property type="term" value="P:glycine betaine transport"/>
    <property type="evidence" value="ECO:0007669"/>
    <property type="project" value="UniProtKB-ARBA"/>
</dbReference>
<feature type="transmembrane region" description="Helical" evidence="8">
    <location>
        <begin position="23"/>
        <end position="47"/>
    </location>
</feature>
<dbReference type="InterPro" id="IPR051204">
    <property type="entry name" value="ABC_transp_perm/SBD"/>
</dbReference>
<keyword evidence="5 8" id="KW-0472">Membrane</keyword>
<evidence type="ECO:0000256" key="2">
    <source>
        <dbReference type="ARBA" id="ARBA00022448"/>
    </source>
</evidence>